<sequence length="377" mass="41699">MPLQNMLGHEKTRASSPKPSLQGNGNLIEEILQSLIFIPLENHHLIRIHLGCSFRHAIQTAPAHQPYNIVSIVHSARTLAGQTFTTDEKSLEARIFRAGGTRALVAFATACQVDKEVHSLAKSLDKDQLDAFIVSTATIKAHPRFDLIVCKTDAAKPSDNKPVKYVPAPRNWKGRKQKAKDTSQIPDTKKAEDLVQQRKRKLIDDETTQIISKRQTWQGGWTRSHTERESTEASGDRISQDKIGLLTNPEPLSGIPAQDCGRYDNEAASRNHRCGITGATEAVDYQYRPLELEPRGMHSQGICELKHPAGEQVDPSSRAAVDPFDTASIMVPGFDAAFACDSFDMGTTPDAEVFDTTRIMSTNFDAFHQDLTGLFNT</sequence>
<comment type="caution">
    <text evidence="2">The sequence shown here is derived from an EMBL/GenBank/DDBJ whole genome shotgun (WGS) entry which is preliminary data.</text>
</comment>
<feature type="region of interest" description="Disordered" evidence="1">
    <location>
        <begin position="1"/>
        <end position="21"/>
    </location>
</feature>
<gene>
    <name evidence="2" type="ORF">BFJ63_vAg14981</name>
</gene>
<organism evidence="2 3">
    <name type="scientific">Fusarium oxysporum f. sp. narcissi</name>
    <dbReference type="NCBI Taxonomy" id="451672"/>
    <lineage>
        <taxon>Eukaryota</taxon>
        <taxon>Fungi</taxon>
        <taxon>Dikarya</taxon>
        <taxon>Ascomycota</taxon>
        <taxon>Pezizomycotina</taxon>
        <taxon>Sordariomycetes</taxon>
        <taxon>Hypocreomycetidae</taxon>
        <taxon>Hypocreales</taxon>
        <taxon>Nectriaceae</taxon>
        <taxon>Fusarium</taxon>
        <taxon>Fusarium oxysporum species complex</taxon>
    </lineage>
</organism>
<feature type="region of interest" description="Disordered" evidence="1">
    <location>
        <begin position="216"/>
        <end position="238"/>
    </location>
</feature>
<proteinExistence type="predicted"/>
<evidence type="ECO:0000313" key="2">
    <source>
        <dbReference type="EMBL" id="RYC82120.1"/>
    </source>
</evidence>
<feature type="compositionally biased region" description="Basic and acidic residues" evidence="1">
    <location>
        <begin position="224"/>
        <end position="238"/>
    </location>
</feature>
<evidence type="ECO:0000256" key="1">
    <source>
        <dbReference type="SAM" id="MobiDB-lite"/>
    </source>
</evidence>
<protein>
    <submittedName>
        <fullName evidence="2">Uncharacterized protein</fullName>
    </submittedName>
</protein>
<reference evidence="2 3" key="1">
    <citation type="submission" date="2016-12" db="EMBL/GenBank/DDBJ databases">
        <title>Draft genome sequence of Fusarium oxysporum causing rot on Narcissus.</title>
        <authorList>
            <person name="Armitage A.D."/>
            <person name="Taylor A."/>
            <person name="Clarkson J.P."/>
            <person name="Harrison R.J."/>
            <person name="Jackson A.C."/>
        </authorList>
    </citation>
    <scope>NUCLEOTIDE SEQUENCE [LARGE SCALE GENOMIC DNA]</scope>
    <source>
        <strain evidence="2 3">N139</strain>
    </source>
</reference>
<name>A0A4Q2V6P1_FUSOX</name>
<dbReference type="EMBL" id="MQTW01000201">
    <property type="protein sequence ID" value="RYC82120.1"/>
    <property type="molecule type" value="Genomic_DNA"/>
</dbReference>
<dbReference type="AlphaFoldDB" id="A0A4Q2V6P1"/>
<dbReference type="Proteomes" id="UP000290540">
    <property type="component" value="Unassembled WGS sequence"/>
</dbReference>
<evidence type="ECO:0000313" key="3">
    <source>
        <dbReference type="Proteomes" id="UP000290540"/>
    </source>
</evidence>
<feature type="region of interest" description="Disordered" evidence="1">
    <location>
        <begin position="158"/>
        <end position="191"/>
    </location>
</feature>
<accession>A0A4Q2V6P1</accession>